<comment type="subcellular location">
    <subcellularLocation>
        <location evidence="2">Cell membrane</location>
        <topology evidence="2">Lipid-anchor</topology>
    </subcellularLocation>
    <subcellularLocation>
        <location evidence="3">Cytoplasm</location>
        <location evidence="3">Cytoskeleton</location>
    </subcellularLocation>
    <subcellularLocation>
        <location evidence="1">Nucleus</location>
    </subcellularLocation>
</comment>
<evidence type="ECO:0000256" key="1">
    <source>
        <dbReference type="ARBA" id="ARBA00004123"/>
    </source>
</evidence>
<organism evidence="20">
    <name type="scientific">Pseudozyma antarctica</name>
    <name type="common">Yeast</name>
    <name type="synonym">Candida antarctica</name>
    <dbReference type="NCBI Taxonomy" id="84753"/>
    <lineage>
        <taxon>Eukaryota</taxon>
        <taxon>Fungi</taxon>
        <taxon>Dikarya</taxon>
        <taxon>Basidiomycota</taxon>
        <taxon>Ustilaginomycotina</taxon>
        <taxon>Ustilaginomycetes</taxon>
        <taxon>Ustilaginales</taxon>
        <taxon>Ustilaginaceae</taxon>
        <taxon>Moesziomyces</taxon>
    </lineage>
</organism>
<evidence type="ECO:0000259" key="19">
    <source>
        <dbReference type="PROSITE" id="PS51082"/>
    </source>
</evidence>
<protein>
    <submittedName>
        <fullName evidence="20">Actin regulatory protein</fullName>
    </submittedName>
</protein>
<dbReference type="GO" id="GO:0030479">
    <property type="term" value="C:actin cortical patch"/>
    <property type="evidence" value="ECO:0007669"/>
    <property type="project" value="UniProtKB-ARBA"/>
</dbReference>
<dbReference type="GO" id="GO:0071933">
    <property type="term" value="F:Arp2/3 complex binding"/>
    <property type="evidence" value="ECO:0007669"/>
    <property type="project" value="UniProtKB-ARBA"/>
</dbReference>
<dbReference type="EMBL" id="DF830078">
    <property type="protein sequence ID" value="GAK65992.1"/>
    <property type="molecule type" value="Genomic_DNA"/>
</dbReference>
<feature type="domain" description="CRIB" evidence="17">
    <location>
        <begin position="231"/>
        <end position="244"/>
    </location>
</feature>
<keyword evidence="16" id="KW-0812">Transmembrane</keyword>
<keyword evidence="10 16" id="KW-0472">Membrane</keyword>
<feature type="compositionally biased region" description="Pro residues" evidence="15">
    <location>
        <begin position="300"/>
        <end position="316"/>
    </location>
</feature>
<dbReference type="SUPFAM" id="SSF50729">
    <property type="entry name" value="PH domain-like"/>
    <property type="match status" value="1"/>
</dbReference>
<accession>A0A081CH46</accession>
<dbReference type="GO" id="GO:0005634">
    <property type="term" value="C:nucleus"/>
    <property type="evidence" value="ECO:0007669"/>
    <property type="project" value="UniProtKB-SubCell"/>
</dbReference>
<feature type="transmembrane region" description="Helical" evidence="16">
    <location>
        <begin position="69"/>
        <end position="89"/>
    </location>
</feature>
<dbReference type="PANTHER" id="PTHR13502">
    <property type="entry name" value="CDC42 SMALL EFFECTOR PROTEIN HOMOLOG"/>
    <property type="match status" value="1"/>
</dbReference>
<dbReference type="RefSeq" id="XP_014655670.1">
    <property type="nucleotide sequence ID" value="XM_014800184.1"/>
</dbReference>
<keyword evidence="12" id="KW-0206">Cytoskeleton</keyword>
<dbReference type="GO" id="GO:0003779">
    <property type="term" value="F:actin binding"/>
    <property type="evidence" value="ECO:0007669"/>
    <property type="project" value="InterPro"/>
</dbReference>
<dbReference type="HOGENOM" id="CLU_015385_0_0_1"/>
<keyword evidence="13" id="KW-0539">Nucleus</keyword>
<evidence type="ECO:0000256" key="14">
    <source>
        <dbReference type="ARBA" id="ARBA00023288"/>
    </source>
</evidence>
<evidence type="ECO:0000256" key="3">
    <source>
        <dbReference type="ARBA" id="ARBA00004245"/>
    </source>
</evidence>
<feature type="compositionally biased region" description="Pro residues" evidence="15">
    <location>
        <begin position="396"/>
        <end position="430"/>
    </location>
</feature>
<evidence type="ECO:0000256" key="13">
    <source>
        <dbReference type="ARBA" id="ARBA00023242"/>
    </source>
</evidence>
<feature type="region of interest" description="Disordered" evidence="15">
    <location>
        <begin position="205"/>
        <end position="230"/>
    </location>
</feature>
<dbReference type="FunFam" id="3.90.810.10:FF:000010">
    <property type="entry name" value="Related to Neural Wiskott-Aldrich syndrome protein"/>
    <property type="match status" value="1"/>
</dbReference>
<dbReference type="InterPro" id="IPR000697">
    <property type="entry name" value="WH1/EVH1_dom"/>
</dbReference>
<dbReference type="SMART" id="SM00461">
    <property type="entry name" value="WH1"/>
    <property type="match status" value="1"/>
</dbReference>
<feature type="compositionally biased region" description="Pro residues" evidence="15">
    <location>
        <begin position="361"/>
        <end position="371"/>
    </location>
</feature>
<dbReference type="GO" id="GO:0035023">
    <property type="term" value="P:regulation of Rho protein signal transduction"/>
    <property type="evidence" value="ECO:0007669"/>
    <property type="project" value="InterPro"/>
</dbReference>
<dbReference type="GO" id="GO:0007015">
    <property type="term" value="P:actin filament organization"/>
    <property type="evidence" value="ECO:0007669"/>
    <property type="project" value="UniProtKB-ARBA"/>
</dbReference>
<dbReference type="CDD" id="cd00132">
    <property type="entry name" value="CRIB"/>
    <property type="match status" value="1"/>
</dbReference>
<feature type="region of interest" description="Disordered" evidence="15">
    <location>
        <begin position="288"/>
        <end position="521"/>
    </location>
</feature>
<keyword evidence="7" id="KW-0597">Phosphoprotein</keyword>
<feature type="compositionally biased region" description="Low complexity" evidence="15">
    <location>
        <begin position="334"/>
        <end position="344"/>
    </location>
</feature>
<evidence type="ECO:0000256" key="6">
    <source>
        <dbReference type="ARBA" id="ARBA00022490"/>
    </source>
</evidence>
<dbReference type="PROSITE" id="PS51082">
    <property type="entry name" value="WH2"/>
    <property type="match status" value="1"/>
</dbReference>
<feature type="compositionally biased region" description="Pro residues" evidence="15">
    <location>
        <begin position="379"/>
        <end position="389"/>
    </location>
</feature>
<evidence type="ECO:0000313" key="20">
    <source>
        <dbReference type="EMBL" id="GAK65992.1"/>
    </source>
</evidence>
<evidence type="ECO:0000256" key="11">
    <source>
        <dbReference type="ARBA" id="ARBA00023139"/>
    </source>
</evidence>
<dbReference type="AlphaFoldDB" id="A0A081CH46"/>
<feature type="domain" description="WH2" evidence="19">
    <location>
        <begin position="432"/>
        <end position="451"/>
    </location>
</feature>
<evidence type="ECO:0000256" key="12">
    <source>
        <dbReference type="ARBA" id="ARBA00023212"/>
    </source>
</evidence>
<dbReference type="InterPro" id="IPR039056">
    <property type="entry name" value="SPEC"/>
</dbReference>
<dbReference type="FunFam" id="2.30.29.30:FF:000281">
    <property type="entry name" value="Actin associated protein"/>
    <property type="match status" value="1"/>
</dbReference>
<dbReference type="PROSITE" id="PS50229">
    <property type="entry name" value="WH1"/>
    <property type="match status" value="1"/>
</dbReference>
<evidence type="ECO:0000259" key="18">
    <source>
        <dbReference type="PROSITE" id="PS50229"/>
    </source>
</evidence>
<dbReference type="Pfam" id="PF00568">
    <property type="entry name" value="WH1"/>
    <property type="match status" value="1"/>
</dbReference>
<evidence type="ECO:0000256" key="5">
    <source>
        <dbReference type="ARBA" id="ARBA00022475"/>
    </source>
</evidence>
<gene>
    <name evidence="20" type="ORF">PAN0_011c4214</name>
</gene>
<reference evidence="20" key="1">
    <citation type="submission" date="2014-07" db="EMBL/GenBank/DDBJ databases">
        <title>Draft genome sequence of the yeast Pseudozyma antarctica JCM 10317 known as a producer of lipase B which used in a wide range of industrial applications.</title>
        <authorList>
            <person name="Morita T."/>
            <person name="Saika A."/>
            <person name="Koike H."/>
        </authorList>
    </citation>
    <scope>NUCLEOTIDE SEQUENCE</scope>
    <source>
        <strain evidence="20">JCM 10317</strain>
    </source>
</reference>
<feature type="region of interest" description="Disordered" evidence="15">
    <location>
        <begin position="1"/>
        <end position="20"/>
    </location>
</feature>
<dbReference type="GeneID" id="26305013"/>
<feature type="compositionally biased region" description="Low complexity" evidence="15">
    <location>
        <begin position="461"/>
        <end position="485"/>
    </location>
</feature>
<keyword evidence="9" id="KW-0133">Cell shape</keyword>
<keyword evidence="5" id="KW-1003">Cell membrane</keyword>
<dbReference type="InterPro" id="IPR000095">
    <property type="entry name" value="CRIB_dom"/>
</dbReference>
<dbReference type="GO" id="GO:0008360">
    <property type="term" value="P:regulation of cell shape"/>
    <property type="evidence" value="ECO:0007669"/>
    <property type="project" value="UniProtKB-KW"/>
</dbReference>
<dbReference type="InterPro" id="IPR033927">
    <property type="entry name" value="WASPfam_EVH1"/>
</dbReference>
<evidence type="ECO:0000313" key="21">
    <source>
        <dbReference type="Proteomes" id="UP000053758"/>
    </source>
</evidence>
<dbReference type="Pfam" id="PF00786">
    <property type="entry name" value="PBD"/>
    <property type="match status" value="1"/>
</dbReference>
<dbReference type="InterPro" id="IPR011993">
    <property type="entry name" value="PH-like_dom_sf"/>
</dbReference>
<comment type="similarity">
    <text evidence="4">Belongs to the CDC42SE/SPEC family.</text>
</comment>
<dbReference type="GO" id="GO:0005886">
    <property type="term" value="C:plasma membrane"/>
    <property type="evidence" value="ECO:0007669"/>
    <property type="project" value="UniProtKB-SubCell"/>
</dbReference>
<keyword evidence="14" id="KW-0449">Lipoprotein</keyword>
<dbReference type="Gene3D" id="2.30.29.30">
    <property type="entry name" value="Pleckstrin-homology domain (PH domain)/Phosphotyrosine-binding domain (PTB)"/>
    <property type="match status" value="1"/>
</dbReference>
<dbReference type="PANTHER" id="PTHR13502:SF9">
    <property type="entry name" value="CRIB DOMAIN-CONTAINING PROTEIN"/>
    <property type="match status" value="1"/>
</dbReference>
<keyword evidence="16" id="KW-1133">Transmembrane helix</keyword>
<dbReference type="InterPro" id="IPR036936">
    <property type="entry name" value="CRIB_dom_sf"/>
</dbReference>
<evidence type="ECO:0000256" key="9">
    <source>
        <dbReference type="ARBA" id="ARBA00022960"/>
    </source>
</evidence>
<name>A0A081CH46_PSEA2</name>
<dbReference type="CDD" id="cd01205">
    <property type="entry name" value="EVH1_WASP-like"/>
    <property type="match status" value="1"/>
</dbReference>
<proteinExistence type="inferred from homology"/>
<evidence type="ECO:0000256" key="2">
    <source>
        <dbReference type="ARBA" id="ARBA00004193"/>
    </source>
</evidence>
<sequence>MLPQRHPHRNLSSDASHKASSSDPAARLYAARLVFAASIALLLLALVPICIPTSSAAAAATSPRPIYLHFPYSCIFFAPLLIPLTTYLVKSAIPSSNNKIITATVGRVYAAHPNPSQWSYAGVEGAIAFVRDLSKATFYFKIVDLKGTRGVIWEHELYDGFQYNQDRTFFHSFEGDSCLIGFSFADESEANELFKKVSNRSKYAKSKSSSSSSSSKKKKASSGGKIDKSMIGAPSGFKHVAHMGFSAEHGFSSENVDPTWQALLEQLGSLGISEKDIRQNESFIKDFVGKRGGPGAAAKPAPPAAPKAKKVPPPAPTSKRKAPPPPPAPRSRHAATASSASASNAPPPPPPPRSGAAAAAAPPPPPPPPPARGAAASSAPPPPPPPPARPAAGGSAPPPPPPPPPMGGGAPPPPPPPPPAGASAPMPPPQDGRGALLASIQGKSVHNLKKTDANAPPPPGRAAAVGAAAGAVAGGAVASSGADSPGAGGGDGDLASALAAALSQRKENMGDSDEEGSDDDW</sequence>
<dbReference type="Gene3D" id="3.90.810.10">
    <property type="entry name" value="CRIB domain"/>
    <property type="match status" value="1"/>
</dbReference>
<evidence type="ECO:0000256" key="7">
    <source>
        <dbReference type="ARBA" id="ARBA00022553"/>
    </source>
</evidence>
<evidence type="ECO:0000256" key="4">
    <source>
        <dbReference type="ARBA" id="ARBA00005720"/>
    </source>
</evidence>
<dbReference type="GO" id="GO:0031267">
    <property type="term" value="F:small GTPase binding"/>
    <property type="evidence" value="ECO:0007669"/>
    <property type="project" value="InterPro"/>
</dbReference>
<dbReference type="Proteomes" id="UP000053758">
    <property type="component" value="Unassembled WGS sequence"/>
</dbReference>
<evidence type="ECO:0000259" key="17">
    <source>
        <dbReference type="PROSITE" id="PS50108"/>
    </source>
</evidence>
<feature type="compositionally biased region" description="Acidic residues" evidence="15">
    <location>
        <begin position="510"/>
        <end position="521"/>
    </location>
</feature>
<dbReference type="SMART" id="SM00285">
    <property type="entry name" value="PBD"/>
    <property type="match status" value="1"/>
</dbReference>
<evidence type="ECO:0000256" key="10">
    <source>
        <dbReference type="ARBA" id="ARBA00023136"/>
    </source>
</evidence>
<evidence type="ECO:0000256" key="8">
    <source>
        <dbReference type="ARBA" id="ARBA00022737"/>
    </source>
</evidence>
<dbReference type="InterPro" id="IPR003124">
    <property type="entry name" value="WH2_dom"/>
</dbReference>
<feature type="domain" description="WH1" evidence="18">
    <location>
        <begin position="93"/>
        <end position="204"/>
    </location>
</feature>
<keyword evidence="6" id="KW-0963">Cytoplasm</keyword>
<evidence type="ECO:0000256" key="15">
    <source>
        <dbReference type="SAM" id="MobiDB-lite"/>
    </source>
</evidence>
<keyword evidence="11" id="KW-0564">Palmitate</keyword>
<keyword evidence="21" id="KW-1185">Reference proteome</keyword>
<dbReference type="PROSITE" id="PS50108">
    <property type="entry name" value="CRIB"/>
    <property type="match status" value="1"/>
</dbReference>
<evidence type="ECO:0000256" key="16">
    <source>
        <dbReference type="SAM" id="Phobius"/>
    </source>
</evidence>
<feature type="compositionally biased region" description="Low complexity" evidence="15">
    <location>
        <begin position="493"/>
        <end position="503"/>
    </location>
</feature>
<keyword evidence="8" id="KW-0677">Repeat</keyword>